<evidence type="ECO:0000313" key="4">
    <source>
        <dbReference type="Proteomes" id="UP000799324"/>
    </source>
</evidence>
<dbReference type="Gene3D" id="3.30.70.100">
    <property type="match status" value="1"/>
</dbReference>
<dbReference type="Gene3D" id="3.40.50.1820">
    <property type="entry name" value="alpha/beta hydrolase"/>
    <property type="match status" value="1"/>
</dbReference>
<feature type="non-terminal residue" evidence="3">
    <location>
        <position position="545"/>
    </location>
</feature>
<reference evidence="3" key="1">
    <citation type="journal article" date="2020" name="Stud. Mycol.">
        <title>101 Dothideomycetes genomes: a test case for predicting lifestyles and emergence of pathogens.</title>
        <authorList>
            <person name="Haridas S."/>
            <person name="Albert R."/>
            <person name="Binder M."/>
            <person name="Bloem J."/>
            <person name="Labutti K."/>
            <person name="Salamov A."/>
            <person name="Andreopoulos B."/>
            <person name="Baker S."/>
            <person name="Barry K."/>
            <person name="Bills G."/>
            <person name="Bluhm B."/>
            <person name="Cannon C."/>
            <person name="Castanera R."/>
            <person name="Culley D."/>
            <person name="Daum C."/>
            <person name="Ezra D."/>
            <person name="Gonzalez J."/>
            <person name="Henrissat B."/>
            <person name="Kuo A."/>
            <person name="Liang C."/>
            <person name="Lipzen A."/>
            <person name="Lutzoni F."/>
            <person name="Magnuson J."/>
            <person name="Mondo S."/>
            <person name="Nolan M."/>
            <person name="Ohm R."/>
            <person name="Pangilinan J."/>
            <person name="Park H.-J."/>
            <person name="Ramirez L."/>
            <person name="Alfaro M."/>
            <person name="Sun H."/>
            <person name="Tritt A."/>
            <person name="Yoshinaga Y."/>
            <person name="Zwiers L.-H."/>
            <person name="Turgeon B."/>
            <person name="Goodwin S."/>
            <person name="Spatafora J."/>
            <person name="Crous P."/>
            <person name="Grigoriev I."/>
        </authorList>
    </citation>
    <scope>NUCLEOTIDE SEQUENCE</scope>
    <source>
        <strain evidence="3">CBS 122681</strain>
    </source>
</reference>
<feature type="domain" description="AB hydrolase-1" evidence="2">
    <location>
        <begin position="304"/>
        <end position="539"/>
    </location>
</feature>
<dbReference type="EMBL" id="MU004336">
    <property type="protein sequence ID" value="KAF2656444.1"/>
    <property type="molecule type" value="Genomic_DNA"/>
</dbReference>
<dbReference type="OrthoDB" id="2851338at2759"/>
<accession>A0A6A6TCV1</accession>
<organism evidence="3 4">
    <name type="scientific">Lophiostoma macrostomum CBS 122681</name>
    <dbReference type="NCBI Taxonomy" id="1314788"/>
    <lineage>
        <taxon>Eukaryota</taxon>
        <taxon>Fungi</taxon>
        <taxon>Dikarya</taxon>
        <taxon>Ascomycota</taxon>
        <taxon>Pezizomycotina</taxon>
        <taxon>Dothideomycetes</taxon>
        <taxon>Pleosporomycetidae</taxon>
        <taxon>Pleosporales</taxon>
        <taxon>Lophiostomataceae</taxon>
        <taxon>Lophiostoma</taxon>
    </lineage>
</organism>
<dbReference type="InterPro" id="IPR011008">
    <property type="entry name" value="Dimeric_a/b-barrel"/>
</dbReference>
<dbReference type="SUPFAM" id="SSF54909">
    <property type="entry name" value="Dimeric alpha+beta barrel"/>
    <property type="match status" value="1"/>
</dbReference>
<sequence length="545" mass="61530">MQPKDSLPPAQFHDWYNNDHGPTRLRLSWCHNGFRYRANDANYSASKPEYMAVYDIEDMDHLTKDEYTRLRKEPVQSQRERDTMKQITVDRRFYDFVSDWTGNDFKKLENIENQGEGNVMVAVSLSLYPGEDKEEELRKWYEEEHVPLLQKVPGWRRTRRFVTSYIDLKEGKSKEFLALHEYAPQNGLGGKEFQAATSTPWNAEMYKSVIKEKQRRTYDLFYTFGPASRDLTSLSDPKTVGILTSTDGLTKTTPAHASKTDYPAIESYITTPDGVRIPYILEGSASPTAPVLICMNSILVDYHIWDSFIPYFHSITNSRYRTLRFNTRGRSSLPATSTRPITIATLSQDVIALLDALRIKTASMIGVSLGGAVTLNAALTYPDRITALVSCDTNALAPPGNPKAWGERLEVADKEGLKTQSGETIVGSELAEMTVRRWFVKESYEDAEIRPRIEAVKEAVTTNSLEGFRASVNALYQYDFREKMKGYEGRGVFLVGAGDGVLPKSMREMAEGLGRGVELKVVDGAGHLPMVERPEEVAEFVKGFL</sequence>
<protein>
    <submittedName>
        <fullName evidence="3">3-oxoadipate enol-lactonase 2</fullName>
    </submittedName>
</protein>
<proteinExistence type="inferred from homology"/>
<dbReference type="Proteomes" id="UP000799324">
    <property type="component" value="Unassembled WGS sequence"/>
</dbReference>
<dbReference type="InterPro" id="IPR000073">
    <property type="entry name" value="AB_hydrolase_1"/>
</dbReference>
<dbReference type="InterPro" id="IPR029058">
    <property type="entry name" value="AB_hydrolase_fold"/>
</dbReference>
<dbReference type="PANTHER" id="PTHR43039">
    <property type="entry name" value="ESTERASE-RELATED"/>
    <property type="match status" value="1"/>
</dbReference>
<keyword evidence="4" id="KW-1185">Reference proteome</keyword>
<dbReference type="Pfam" id="PF12697">
    <property type="entry name" value="Abhydrolase_6"/>
    <property type="match status" value="1"/>
</dbReference>
<gene>
    <name evidence="3" type="ORF">K491DRAFT_628358</name>
</gene>
<dbReference type="AlphaFoldDB" id="A0A6A6TCV1"/>
<evidence type="ECO:0000313" key="3">
    <source>
        <dbReference type="EMBL" id="KAF2656444.1"/>
    </source>
</evidence>
<comment type="similarity">
    <text evidence="1">Belongs to the AB hydrolase superfamily.</text>
</comment>
<name>A0A6A6TCV1_9PLEO</name>
<dbReference type="SUPFAM" id="SSF53474">
    <property type="entry name" value="alpha/beta-Hydrolases"/>
    <property type="match status" value="1"/>
</dbReference>
<evidence type="ECO:0000256" key="1">
    <source>
        <dbReference type="ARBA" id="ARBA00008645"/>
    </source>
</evidence>
<evidence type="ECO:0000259" key="2">
    <source>
        <dbReference type="Pfam" id="PF12697"/>
    </source>
</evidence>